<comment type="similarity">
    <text evidence="2">Belongs to the CD36 family.</text>
</comment>
<dbReference type="Proteomes" id="UP001529510">
    <property type="component" value="Unassembled WGS sequence"/>
</dbReference>
<dbReference type="InterPro" id="IPR005429">
    <property type="entry name" value="LimpII"/>
</dbReference>
<evidence type="ECO:0000256" key="3">
    <source>
        <dbReference type="ARBA" id="ARBA00022692"/>
    </source>
</evidence>
<dbReference type="InterPro" id="IPR002159">
    <property type="entry name" value="CD36_fam"/>
</dbReference>
<dbReference type="GO" id="GO:0016020">
    <property type="term" value="C:membrane"/>
    <property type="evidence" value="ECO:0007669"/>
    <property type="project" value="UniProtKB-SubCell"/>
</dbReference>
<comment type="caution">
    <text evidence="7">The sequence shown here is derived from an EMBL/GenBank/DDBJ whole genome shotgun (WGS) entry which is preliminary data.</text>
</comment>
<evidence type="ECO:0000256" key="6">
    <source>
        <dbReference type="ARBA" id="ARBA00023180"/>
    </source>
</evidence>
<accession>A0ABD0NST5</accession>
<evidence type="ECO:0000256" key="5">
    <source>
        <dbReference type="ARBA" id="ARBA00023136"/>
    </source>
</evidence>
<protein>
    <submittedName>
        <fullName evidence="7">Uncharacterized protein</fullName>
    </submittedName>
</protein>
<name>A0ABD0NST5_CIRMR</name>
<dbReference type="PANTHER" id="PTHR11923:SF94">
    <property type="entry name" value="LYSOSOME MEMBRANE PROTEIN 2"/>
    <property type="match status" value="1"/>
</dbReference>
<evidence type="ECO:0000256" key="4">
    <source>
        <dbReference type="ARBA" id="ARBA00022989"/>
    </source>
</evidence>
<dbReference type="EMBL" id="JAMKFB020000021">
    <property type="protein sequence ID" value="KAL0163473.1"/>
    <property type="molecule type" value="Genomic_DNA"/>
</dbReference>
<evidence type="ECO:0000313" key="8">
    <source>
        <dbReference type="Proteomes" id="UP001529510"/>
    </source>
</evidence>
<keyword evidence="5" id="KW-0472">Membrane</keyword>
<sequence>PKRNVSFLHNGTKVAAYTPKTFVFLPDKSVGDPNVDMVTTVNIPAVAVINRIKGAGFWISSGISMYMGSIGTTMFMTHSVQELLWGFKDPLLTRLKTIKPDTDEYFGLMLN</sequence>
<dbReference type="PANTHER" id="PTHR11923">
    <property type="entry name" value="SCAVENGER RECEPTOR CLASS B TYPE-1 SR-B1"/>
    <property type="match status" value="1"/>
</dbReference>
<feature type="non-terminal residue" evidence="7">
    <location>
        <position position="1"/>
    </location>
</feature>
<reference evidence="7 8" key="1">
    <citation type="submission" date="2024-05" db="EMBL/GenBank/DDBJ databases">
        <title>Genome sequencing and assembly of Indian major carp, Cirrhinus mrigala (Hamilton, 1822).</title>
        <authorList>
            <person name="Mohindra V."/>
            <person name="Chowdhury L.M."/>
            <person name="Lal K."/>
            <person name="Jena J.K."/>
        </authorList>
    </citation>
    <scope>NUCLEOTIDE SEQUENCE [LARGE SCALE GENOMIC DNA]</scope>
    <source>
        <strain evidence="7">CM1030</strain>
        <tissue evidence="7">Blood</tissue>
    </source>
</reference>
<comment type="subcellular location">
    <subcellularLocation>
        <location evidence="1">Membrane</location>
    </subcellularLocation>
</comment>
<dbReference type="PRINTS" id="PR01611">
    <property type="entry name" value="LIMPII"/>
</dbReference>
<keyword evidence="3" id="KW-0812">Transmembrane</keyword>
<dbReference type="AlphaFoldDB" id="A0ABD0NST5"/>
<evidence type="ECO:0000256" key="2">
    <source>
        <dbReference type="ARBA" id="ARBA00010532"/>
    </source>
</evidence>
<feature type="non-terminal residue" evidence="7">
    <location>
        <position position="111"/>
    </location>
</feature>
<keyword evidence="6" id="KW-0325">Glycoprotein</keyword>
<dbReference type="Pfam" id="PF01130">
    <property type="entry name" value="CD36"/>
    <property type="match status" value="1"/>
</dbReference>
<evidence type="ECO:0000256" key="1">
    <source>
        <dbReference type="ARBA" id="ARBA00004370"/>
    </source>
</evidence>
<organism evidence="7 8">
    <name type="scientific">Cirrhinus mrigala</name>
    <name type="common">Mrigala</name>
    <dbReference type="NCBI Taxonomy" id="683832"/>
    <lineage>
        <taxon>Eukaryota</taxon>
        <taxon>Metazoa</taxon>
        <taxon>Chordata</taxon>
        <taxon>Craniata</taxon>
        <taxon>Vertebrata</taxon>
        <taxon>Euteleostomi</taxon>
        <taxon>Actinopterygii</taxon>
        <taxon>Neopterygii</taxon>
        <taxon>Teleostei</taxon>
        <taxon>Ostariophysi</taxon>
        <taxon>Cypriniformes</taxon>
        <taxon>Cyprinidae</taxon>
        <taxon>Labeoninae</taxon>
        <taxon>Labeonini</taxon>
        <taxon>Cirrhinus</taxon>
    </lineage>
</organism>
<evidence type="ECO:0000313" key="7">
    <source>
        <dbReference type="EMBL" id="KAL0163473.1"/>
    </source>
</evidence>
<gene>
    <name evidence="7" type="ORF">M9458_042869</name>
</gene>
<proteinExistence type="inferred from homology"/>
<keyword evidence="8" id="KW-1185">Reference proteome</keyword>
<keyword evidence="4" id="KW-1133">Transmembrane helix</keyword>